<feature type="transmembrane region" description="Helical" evidence="1">
    <location>
        <begin position="102"/>
        <end position="124"/>
    </location>
</feature>
<evidence type="ECO:0000313" key="2">
    <source>
        <dbReference type="EMBL" id="ETR68917.1"/>
    </source>
</evidence>
<name>A0A1V1P225_9BACT</name>
<keyword evidence="1" id="KW-1133">Transmembrane helix</keyword>
<accession>A0A1V1P225</accession>
<keyword evidence="1" id="KW-0812">Transmembrane</keyword>
<feature type="transmembrane region" description="Helical" evidence="1">
    <location>
        <begin position="75"/>
        <end position="95"/>
    </location>
</feature>
<gene>
    <name evidence="2" type="ORF">OMM_10053</name>
</gene>
<evidence type="ECO:0000256" key="1">
    <source>
        <dbReference type="SAM" id="Phobius"/>
    </source>
</evidence>
<dbReference type="AlphaFoldDB" id="A0A1V1P225"/>
<feature type="transmembrane region" description="Helical" evidence="1">
    <location>
        <begin position="51"/>
        <end position="69"/>
    </location>
</feature>
<keyword evidence="1" id="KW-0472">Membrane</keyword>
<organism evidence="2 3">
    <name type="scientific">Candidatus Magnetoglobus multicellularis str. Araruama</name>
    <dbReference type="NCBI Taxonomy" id="890399"/>
    <lineage>
        <taxon>Bacteria</taxon>
        <taxon>Pseudomonadati</taxon>
        <taxon>Thermodesulfobacteriota</taxon>
        <taxon>Desulfobacteria</taxon>
        <taxon>Desulfobacterales</taxon>
        <taxon>Desulfobacteraceae</taxon>
        <taxon>Candidatus Magnetoglobus</taxon>
    </lineage>
</organism>
<comment type="caution">
    <text evidence="2">The sequence shown here is derived from an EMBL/GenBank/DDBJ whole genome shotgun (WGS) entry which is preliminary data.</text>
</comment>
<evidence type="ECO:0000313" key="3">
    <source>
        <dbReference type="Proteomes" id="UP000189670"/>
    </source>
</evidence>
<feature type="non-terminal residue" evidence="2">
    <location>
        <position position="1"/>
    </location>
</feature>
<reference evidence="3" key="1">
    <citation type="submission" date="2012-11" db="EMBL/GenBank/DDBJ databases">
        <authorList>
            <person name="Lucero-Rivera Y.E."/>
            <person name="Tovar-Ramirez D."/>
        </authorList>
    </citation>
    <scope>NUCLEOTIDE SEQUENCE [LARGE SCALE GENOMIC DNA]</scope>
    <source>
        <strain evidence="3">Araruama</strain>
    </source>
</reference>
<dbReference type="Proteomes" id="UP000189670">
    <property type="component" value="Unassembled WGS sequence"/>
</dbReference>
<proteinExistence type="predicted"/>
<dbReference type="EMBL" id="ATBP01000797">
    <property type="protein sequence ID" value="ETR68917.1"/>
    <property type="molecule type" value="Genomic_DNA"/>
</dbReference>
<sequence>LQNISTDTQEPSIINDTVKTENNTITDKQIDLSDDINKETMQSFISLPKSTYFSFIWLFCSCMMSAIIYDSGSVSTVVVNSIICLLIIGLMAPIVSNEKINWIELIVYPAGLVLSFTLLSYCMYSEHYTLPF</sequence>
<protein>
    <submittedName>
        <fullName evidence="2">Uncharacterized protein</fullName>
    </submittedName>
</protein>